<dbReference type="FunFam" id="1.10.510.10:FF:000590">
    <property type="entry name" value="PR5-like receptor kinase"/>
    <property type="match status" value="1"/>
</dbReference>
<evidence type="ECO:0000256" key="13">
    <source>
        <dbReference type="RuleBase" id="RU000304"/>
    </source>
</evidence>
<keyword evidence="3" id="KW-0808">Transferase</keyword>
<dbReference type="GO" id="GO:0016020">
    <property type="term" value="C:membrane"/>
    <property type="evidence" value="ECO:0007669"/>
    <property type="project" value="UniProtKB-SubCell"/>
</dbReference>
<feature type="compositionally biased region" description="Basic and acidic residues" evidence="14">
    <location>
        <begin position="18"/>
        <end position="27"/>
    </location>
</feature>
<evidence type="ECO:0000256" key="8">
    <source>
        <dbReference type="ARBA" id="ARBA00022840"/>
    </source>
</evidence>
<dbReference type="Proteomes" id="UP000288805">
    <property type="component" value="Unassembled WGS sequence"/>
</dbReference>
<dbReference type="InterPro" id="IPR008271">
    <property type="entry name" value="Ser/Thr_kinase_AS"/>
</dbReference>
<dbReference type="SMART" id="SM00220">
    <property type="entry name" value="S_TKc"/>
    <property type="match status" value="1"/>
</dbReference>
<feature type="region of interest" description="Disordered" evidence="14">
    <location>
        <begin position="1"/>
        <end position="27"/>
    </location>
</feature>
<dbReference type="InterPro" id="IPR001245">
    <property type="entry name" value="Ser-Thr/Tyr_kinase_cat_dom"/>
</dbReference>
<reference evidence="16 17" key="1">
    <citation type="journal article" date="2018" name="PLoS Genet.">
        <title>Population sequencing reveals clonal diversity and ancestral inbreeding in the grapevine cultivar Chardonnay.</title>
        <authorList>
            <person name="Roach M.J."/>
            <person name="Johnson D.L."/>
            <person name="Bohlmann J."/>
            <person name="van Vuuren H.J."/>
            <person name="Jones S.J."/>
            <person name="Pretorius I.S."/>
            <person name="Schmidt S.A."/>
            <person name="Borneman A.R."/>
        </authorList>
    </citation>
    <scope>NUCLEOTIDE SEQUENCE [LARGE SCALE GENOMIC DNA]</scope>
    <source>
        <strain evidence="17">cv. Chardonnay</strain>
        <tissue evidence="16">Leaf</tissue>
    </source>
</reference>
<keyword evidence="6 12" id="KW-0547">Nucleotide-binding</keyword>
<dbReference type="EMBL" id="QGNW01001680">
    <property type="protein sequence ID" value="RVW33390.1"/>
    <property type="molecule type" value="Genomic_DNA"/>
</dbReference>
<evidence type="ECO:0000313" key="16">
    <source>
        <dbReference type="EMBL" id="RVW33390.1"/>
    </source>
</evidence>
<evidence type="ECO:0000256" key="12">
    <source>
        <dbReference type="PROSITE-ProRule" id="PRU10141"/>
    </source>
</evidence>
<evidence type="ECO:0000256" key="4">
    <source>
        <dbReference type="ARBA" id="ARBA00022692"/>
    </source>
</evidence>
<dbReference type="SUPFAM" id="SSF56112">
    <property type="entry name" value="Protein kinase-like (PK-like)"/>
    <property type="match status" value="1"/>
</dbReference>
<dbReference type="InterPro" id="IPR000719">
    <property type="entry name" value="Prot_kinase_dom"/>
</dbReference>
<dbReference type="Pfam" id="PF07714">
    <property type="entry name" value="PK_Tyr_Ser-Thr"/>
    <property type="match status" value="1"/>
</dbReference>
<evidence type="ECO:0000259" key="15">
    <source>
        <dbReference type="PROSITE" id="PS50011"/>
    </source>
</evidence>
<comment type="similarity">
    <text evidence="13">Belongs to the protein kinase superfamily.</text>
</comment>
<keyword evidence="9" id="KW-1133">Transmembrane helix</keyword>
<evidence type="ECO:0000256" key="7">
    <source>
        <dbReference type="ARBA" id="ARBA00022777"/>
    </source>
</evidence>
<keyword evidence="4" id="KW-0812">Transmembrane</keyword>
<dbReference type="AlphaFoldDB" id="A0A438DD61"/>
<evidence type="ECO:0000256" key="6">
    <source>
        <dbReference type="ARBA" id="ARBA00022741"/>
    </source>
</evidence>
<keyword evidence="11" id="KW-0325">Glycoprotein</keyword>
<evidence type="ECO:0000256" key="3">
    <source>
        <dbReference type="ARBA" id="ARBA00022679"/>
    </source>
</evidence>
<keyword evidence="2 13" id="KW-0723">Serine/threonine-protein kinase</keyword>
<evidence type="ECO:0000256" key="11">
    <source>
        <dbReference type="ARBA" id="ARBA00023180"/>
    </source>
</evidence>
<dbReference type="PANTHER" id="PTHR47974">
    <property type="entry name" value="OS07G0415500 PROTEIN"/>
    <property type="match status" value="1"/>
</dbReference>
<dbReference type="Gene3D" id="1.10.510.10">
    <property type="entry name" value="Transferase(Phosphotransferase) domain 1"/>
    <property type="match status" value="1"/>
</dbReference>
<keyword evidence="8 12" id="KW-0067">ATP-binding</keyword>
<dbReference type="InterPro" id="IPR017441">
    <property type="entry name" value="Protein_kinase_ATP_BS"/>
</dbReference>
<dbReference type="PANTHER" id="PTHR47974:SF9">
    <property type="entry name" value="RECEPTOR-LIKE SERINE_THREONINE-PROTEIN KINASE"/>
    <property type="match status" value="1"/>
</dbReference>
<proteinExistence type="inferred from homology"/>
<comment type="subcellular location">
    <subcellularLocation>
        <location evidence="1">Membrane</location>
        <topology evidence="1">Single-pass type I membrane protein</topology>
    </subcellularLocation>
</comment>
<feature type="binding site" evidence="12">
    <location>
        <position position="85"/>
    </location>
    <ligand>
        <name>ATP</name>
        <dbReference type="ChEBI" id="CHEBI:30616"/>
    </ligand>
</feature>
<evidence type="ECO:0000256" key="1">
    <source>
        <dbReference type="ARBA" id="ARBA00004479"/>
    </source>
</evidence>
<dbReference type="PROSITE" id="PS00107">
    <property type="entry name" value="PROTEIN_KINASE_ATP"/>
    <property type="match status" value="1"/>
</dbReference>
<sequence length="386" mass="44105">MANFVGRRNNEVVASNPRNEEEAPEARDRETVEIFIENMQRESLVRFSSKQVAAFTWNYSTKLGAGAFGVVYKGEFPNGVQLAVKVLKYNNNVDKMMEVQFMAEVSTIGRTHHRNLVRLYGFCFDARTKALVYEYKENGSLDRLLFGNNHRIEWEKLYEIAVGAAKGLEYLHHYGHKRIIHHDIKPCNVLLDSNLCPKLADFGLAKLSDLDSTHENLSRVGGTPGYAAPEVWTTFPVTYKCDVYSFGMMLFEIIGRRRNLDSRLSESQEWFPRRVWDKFDKGELEEILADKEIEEKDLVKAKTMCMVALFCVQYIPEARPSMIDVVKMLEGGVQVTPPPNPFQHWLASTVPPYTQSSTSTTSDGTTENCTIQFMIKHESEEVFSAR</sequence>
<keyword evidence="7 16" id="KW-0418">Kinase</keyword>
<accession>A0A438DD61</accession>
<name>A0A438DD61_VITVI</name>
<organism evidence="16 17">
    <name type="scientific">Vitis vinifera</name>
    <name type="common">Grape</name>
    <dbReference type="NCBI Taxonomy" id="29760"/>
    <lineage>
        <taxon>Eukaryota</taxon>
        <taxon>Viridiplantae</taxon>
        <taxon>Streptophyta</taxon>
        <taxon>Embryophyta</taxon>
        <taxon>Tracheophyta</taxon>
        <taxon>Spermatophyta</taxon>
        <taxon>Magnoliopsida</taxon>
        <taxon>eudicotyledons</taxon>
        <taxon>Gunneridae</taxon>
        <taxon>Pentapetalae</taxon>
        <taxon>rosids</taxon>
        <taxon>Vitales</taxon>
        <taxon>Vitaceae</taxon>
        <taxon>Viteae</taxon>
        <taxon>Vitis</taxon>
    </lineage>
</organism>
<evidence type="ECO:0000256" key="2">
    <source>
        <dbReference type="ARBA" id="ARBA00022527"/>
    </source>
</evidence>
<evidence type="ECO:0000313" key="17">
    <source>
        <dbReference type="Proteomes" id="UP000288805"/>
    </source>
</evidence>
<keyword evidence="5" id="KW-0732">Signal</keyword>
<dbReference type="GO" id="GO:0005524">
    <property type="term" value="F:ATP binding"/>
    <property type="evidence" value="ECO:0007669"/>
    <property type="project" value="UniProtKB-UniRule"/>
</dbReference>
<keyword evidence="10" id="KW-0472">Membrane</keyword>
<feature type="domain" description="Protein kinase" evidence="15">
    <location>
        <begin position="57"/>
        <end position="343"/>
    </location>
</feature>
<protein>
    <submittedName>
        <fullName evidence="16">Rust resistance kinase Lr10</fullName>
    </submittedName>
</protein>
<gene>
    <name evidence="16" type="primary">LRK10_165</name>
    <name evidence="16" type="ORF">CK203_094258</name>
</gene>
<dbReference type="PROSITE" id="PS00108">
    <property type="entry name" value="PROTEIN_KINASE_ST"/>
    <property type="match status" value="1"/>
</dbReference>
<evidence type="ECO:0000256" key="14">
    <source>
        <dbReference type="SAM" id="MobiDB-lite"/>
    </source>
</evidence>
<comment type="caution">
    <text evidence="16">The sequence shown here is derived from an EMBL/GenBank/DDBJ whole genome shotgun (WGS) entry which is preliminary data.</text>
</comment>
<evidence type="ECO:0000256" key="5">
    <source>
        <dbReference type="ARBA" id="ARBA00022729"/>
    </source>
</evidence>
<dbReference type="GO" id="GO:0004674">
    <property type="term" value="F:protein serine/threonine kinase activity"/>
    <property type="evidence" value="ECO:0007669"/>
    <property type="project" value="UniProtKB-KW"/>
</dbReference>
<dbReference type="PROSITE" id="PS50011">
    <property type="entry name" value="PROTEIN_KINASE_DOM"/>
    <property type="match status" value="1"/>
</dbReference>
<evidence type="ECO:0000256" key="10">
    <source>
        <dbReference type="ARBA" id="ARBA00023136"/>
    </source>
</evidence>
<evidence type="ECO:0000256" key="9">
    <source>
        <dbReference type="ARBA" id="ARBA00022989"/>
    </source>
</evidence>
<dbReference type="InterPro" id="IPR011009">
    <property type="entry name" value="Kinase-like_dom_sf"/>
</dbReference>
<dbReference type="Gene3D" id="3.30.200.20">
    <property type="entry name" value="Phosphorylase Kinase, domain 1"/>
    <property type="match status" value="1"/>
</dbReference>